<proteinExistence type="predicted"/>
<dbReference type="AlphaFoldDB" id="A0A3E0GZT5"/>
<accession>A0A3E0GZT5</accession>
<gene>
    <name evidence="1" type="ORF">BCF44_11749</name>
</gene>
<organism evidence="1 2">
    <name type="scientific">Kutzneria buriramensis</name>
    <dbReference type="NCBI Taxonomy" id="1045776"/>
    <lineage>
        <taxon>Bacteria</taxon>
        <taxon>Bacillati</taxon>
        <taxon>Actinomycetota</taxon>
        <taxon>Actinomycetes</taxon>
        <taxon>Pseudonocardiales</taxon>
        <taxon>Pseudonocardiaceae</taxon>
        <taxon>Kutzneria</taxon>
    </lineage>
</organism>
<sequence length="88" mass="9690">MTRHLFTPTATWPWPYPAGHGEQFVTEDVRVAQCDVAPMSSAELIAWIASPITVTVDGSHAPTGTQLRRANTCTVCWAKHEIRQCVIA</sequence>
<dbReference type="Proteomes" id="UP000256269">
    <property type="component" value="Unassembled WGS sequence"/>
</dbReference>
<dbReference type="EMBL" id="QUNO01000017">
    <property type="protein sequence ID" value="REH35661.1"/>
    <property type="molecule type" value="Genomic_DNA"/>
</dbReference>
<evidence type="ECO:0000313" key="1">
    <source>
        <dbReference type="EMBL" id="REH35661.1"/>
    </source>
</evidence>
<evidence type="ECO:0000313" key="2">
    <source>
        <dbReference type="Proteomes" id="UP000256269"/>
    </source>
</evidence>
<keyword evidence="2" id="KW-1185">Reference proteome</keyword>
<comment type="caution">
    <text evidence="1">The sequence shown here is derived from an EMBL/GenBank/DDBJ whole genome shotgun (WGS) entry which is preliminary data.</text>
</comment>
<protein>
    <submittedName>
        <fullName evidence="1">Uncharacterized protein</fullName>
    </submittedName>
</protein>
<dbReference type="RefSeq" id="WP_116179741.1">
    <property type="nucleotide sequence ID" value="NZ_CP144375.1"/>
</dbReference>
<reference evidence="1 2" key="1">
    <citation type="submission" date="2018-08" db="EMBL/GenBank/DDBJ databases">
        <title>Genomic Encyclopedia of Archaeal and Bacterial Type Strains, Phase II (KMG-II): from individual species to whole genera.</title>
        <authorList>
            <person name="Goeker M."/>
        </authorList>
    </citation>
    <scope>NUCLEOTIDE SEQUENCE [LARGE SCALE GENOMIC DNA]</scope>
    <source>
        <strain evidence="1 2">DSM 45791</strain>
    </source>
</reference>
<name>A0A3E0GZT5_9PSEU</name>